<gene>
    <name evidence="1" type="ORF">GCM10022406_16770</name>
</gene>
<name>A0ABP7MYD2_9BACT</name>
<accession>A0ABP7MYD2</accession>
<reference evidence="2" key="1">
    <citation type="journal article" date="2019" name="Int. J. Syst. Evol. Microbiol.">
        <title>The Global Catalogue of Microorganisms (GCM) 10K type strain sequencing project: providing services to taxonomists for standard genome sequencing and annotation.</title>
        <authorList>
            <consortium name="The Broad Institute Genomics Platform"/>
            <consortium name="The Broad Institute Genome Sequencing Center for Infectious Disease"/>
            <person name="Wu L."/>
            <person name="Ma J."/>
        </authorList>
    </citation>
    <scope>NUCLEOTIDE SEQUENCE [LARGE SCALE GENOMIC DNA]</scope>
    <source>
        <strain evidence="2">JCM 17214</strain>
    </source>
</reference>
<protein>
    <submittedName>
        <fullName evidence="1">Uncharacterized protein</fullName>
    </submittedName>
</protein>
<keyword evidence="2" id="KW-1185">Reference proteome</keyword>
<sequence length="195" mass="20899">MSAQNIGLLTLSSALGAAAVQGGTHLLQQVTQGGSDLDLVRAAMHQLRQELQAAKVLPQPVSVLSYLPEELQLATTPVVMLPLGTSTVSAVRVRYHGHILYHNEGQQLLVWEERPGTYHHIRNEQQLVQLADKPAHDRRPTVALPSAGAAGELVLDLGALSQPEQTLSTTAAERAFDAALFAPLAPEAFRGPDRS</sequence>
<organism evidence="1 2">
    <name type="scientific">Hymenobacter algoricola</name>
    <dbReference type="NCBI Taxonomy" id="486267"/>
    <lineage>
        <taxon>Bacteria</taxon>
        <taxon>Pseudomonadati</taxon>
        <taxon>Bacteroidota</taxon>
        <taxon>Cytophagia</taxon>
        <taxon>Cytophagales</taxon>
        <taxon>Hymenobacteraceae</taxon>
        <taxon>Hymenobacter</taxon>
    </lineage>
</organism>
<evidence type="ECO:0000313" key="1">
    <source>
        <dbReference type="EMBL" id="GAA3932604.1"/>
    </source>
</evidence>
<proteinExistence type="predicted"/>
<dbReference type="EMBL" id="BAABDH010000030">
    <property type="protein sequence ID" value="GAA3932604.1"/>
    <property type="molecule type" value="Genomic_DNA"/>
</dbReference>
<evidence type="ECO:0000313" key="2">
    <source>
        <dbReference type="Proteomes" id="UP001499909"/>
    </source>
</evidence>
<dbReference type="Proteomes" id="UP001499909">
    <property type="component" value="Unassembled WGS sequence"/>
</dbReference>
<comment type="caution">
    <text evidence="1">The sequence shown here is derived from an EMBL/GenBank/DDBJ whole genome shotgun (WGS) entry which is preliminary data.</text>
</comment>